<proteinExistence type="predicted"/>
<keyword evidence="2" id="KW-1185">Reference proteome</keyword>
<evidence type="ECO:0000313" key="1">
    <source>
        <dbReference type="EMBL" id="RSH85467.1"/>
    </source>
</evidence>
<organism evidence="1 2">
    <name type="scientific">Saitozyma podzolica</name>
    <dbReference type="NCBI Taxonomy" id="1890683"/>
    <lineage>
        <taxon>Eukaryota</taxon>
        <taxon>Fungi</taxon>
        <taxon>Dikarya</taxon>
        <taxon>Basidiomycota</taxon>
        <taxon>Agaricomycotina</taxon>
        <taxon>Tremellomycetes</taxon>
        <taxon>Tremellales</taxon>
        <taxon>Trimorphomycetaceae</taxon>
        <taxon>Saitozyma</taxon>
    </lineage>
</organism>
<comment type="caution">
    <text evidence="1">The sequence shown here is derived from an EMBL/GenBank/DDBJ whole genome shotgun (WGS) entry which is preliminary data.</text>
</comment>
<dbReference type="AlphaFoldDB" id="A0A427Y311"/>
<dbReference type="Proteomes" id="UP000279259">
    <property type="component" value="Unassembled WGS sequence"/>
</dbReference>
<sequence length="396" mass="43596">MTVRIEVKPAHAVGTIRVDETLDPETIIRMSAKDLDTFATVPLSIAAAASLLQFENYQPALQRLLRLQPQNAGRFFAREKGKETIAESDEANADMALQLMSAWAGDIADEGRHSGVEREARLNGGAEVFAAYLQKIEFAHQINDQEVKELEIIFRDAAQKHTADKWMQAAFANPPLPDMLPDTLEERLKEAKVARREGRERAQRALRPMEDKSSFRHFQGFRDLIFDLMEEGQTSCEYASSIVGMICAGAAMYSREQANKDKARASKVSTALGLAGAVVGFFPAAAPAVGLTTVLGTNLVQAVAGAHVKRHAQIENIVRRYANAIMLDRGRGCASFGYIMMENDDVTALKSWKAMLAGVPLAGGSKRIADQHHLVRKHVAFGTIERKHIDTEKQLA</sequence>
<evidence type="ECO:0000313" key="2">
    <source>
        <dbReference type="Proteomes" id="UP000279259"/>
    </source>
</evidence>
<accession>A0A427Y311</accession>
<name>A0A427Y311_9TREE</name>
<reference evidence="1 2" key="1">
    <citation type="submission" date="2018-11" db="EMBL/GenBank/DDBJ databases">
        <title>Genome sequence of Saitozyma podzolica DSM 27192.</title>
        <authorList>
            <person name="Aliyu H."/>
            <person name="Gorte O."/>
            <person name="Ochsenreither K."/>
        </authorList>
    </citation>
    <scope>NUCLEOTIDE SEQUENCE [LARGE SCALE GENOMIC DNA]</scope>
    <source>
        <strain evidence="1 2">DSM 27192</strain>
    </source>
</reference>
<protein>
    <submittedName>
        <fullName evidence="1">Uncharacterized protein</fullName>
    </submittedName>
</protein>
<dbReference type="EMBL" id="RSCD01000020">
    <property type="protein sequence ID" value="RSH85467.1"/>
    <property type="molecule type" value="Genomic_DNA"/>
</dbReference>
<gene>
    <name evidence="1" type="ORF">EHS25_004863</name>
</gene>